<dbReference type="InterPro" id="IPR029068">
    <property type="entry name" value="Glyas_Bleomycin-R_OHBP_Dase"/>
</dbReference>
<dbReference type="EMBL" id="LGUF01000007">
    <property type="protein sequence ID" value="KON90089.1"/>
    <property type="molecule type" value="Genomic_DNA"/>
</dbReference>
<sequence>MIKGLYEAHLPVSNICKSIEFYRGLGLDLAIKYEKAAFFWIVKNESWLGLWECEQAQITYHPSIRHIAFRVDLGDLKNAKTWLEKCGIEMREEFGFKPLEPIVMPDQTHAMVYFHDPDGNSLEFICKLSSEPEDKPKMYLSDWEKYLNNKN</sequence>
<feature type="domain" description="VOC" evidence="1">
    <location>
        <begin position="4"/>
        <end position="127"/>
    </location>
</feature>
<dbReference type="Pfam" id="PF00903">
    <property type="entry name" value="Glyoxalase"/>
    <property type="match status" value="1"/>
</dbReference>
<dbReference type="SUPFAM" id="SSF54593">
    <property type="entry name" value="Glyoxalase/Bleomycin resistance protein/Dihydroxybiphenyl dioxygenase"/>
    <property type="match status" value="1"/>
</dbReference>
<accession>A0A0M0GJR2</accession>
<dbReference type="RefSeq" id="WP_053437463.1">
    <property type="nucleotide sequence ID" value="NZ_LGUF01000007.1"/>
</dbReference>
<dbReference type="InterPro" id="IPR004360">
    <property type="entry name" value="Glyas_Fos-R_dOase_dom"/>
</dbReference>
<dbReference type="Gene3D" id="3.10.180.10">
    <property type="entry name" value="2,3-Dihydroxybiphenyl 1,2-Dioxygenase, domain 1"/>
    <property type="match status" value="1"/>
</dbReference>
<name>A0A0M0GJR2_SPOGL</name>
<dbReference type="AlphaFoldDB" id="A0A0M0GJR2"/>
<organism evidence="2 3">
    <name type="scientific">Sporosarcina globispora</name>
    <name type="common">Bacillus globisporus</name>
    <dbReference type="NCBI Taxonomy" id="1459"/>
    <lineage>
        <taxon>Bacteria</taxon>
        <taxon>Bacillati</taxon>
        <taxon>Bacillota</taxon>
        <taxon>Bacilli</taxon>
        <taxon>Bacillales</taxon>
        <taxon>Caryophanaceae</taxon>
        <taxon>Sporosarcina</taxon>
    </lineage>
</organism>
<dbReference type="InterPro" id="IPR037523">
    <property type="entry name" value="VOC_core"/>
</dbReference>
<protein>
    <submittedName>
        <fullName evidence="2">Glyoxalase</fullName>
    </submittedName>
</protein>
<reference evidence="3" key="1">
    <citation type="submission" date="2015-07" db="EMBL/GenBank/DDBJ databases">
        <title>Fjat-10036 dsm4.</title>
        <authorList>
            <person name="Liu B."/>
            <person name="Wang J."/>
            <person name="Zhu Y."/>
            <person name="Liu G."/>
            <person name="Chen Q."/>
            <person name="Chen Z."/>
            <person name="Lan J."/>
            <person name="Che J."/>
            <person name="Ge C."/>
            <person name="Shi H."/>
            <person name="Pan Z."/>
            <person name="Liu X."/>
        </authorList>
    </citation>
    <scope>NUCLEOTIDE SEQUENCE [LARGE SCALE GENOMIC DNA]</scope>
    <source>
        <strain evidence="3">DSM 4</strain>
    </source>
</reference>
<keyword evidence="3" id="KW-1185">Reference proteome</keyword>
<dbReference type="Proteomes" id="UP000037109">
    <property type="component" value="Unassembled WGS sequence"/>
</dbReference>
<evidence type="ECO:0000313" key="2">
    <source>
        <dbReference type="EMBL" id="KON90089.1"/>
    </source>
</evidence>
<dbReference type="PATRIC" id="fig|1459.3.peg.5941"/>
<evidence type="ECO:0000313" key="3">
    <source>
        <dbReference type="Proteomes" id="UP000037109"/>
    </source>
</evidence>
<dbReference type="CDD" id="cd06587">
    <property type="entry name" value="VOC"/>
    <property type="match status" value="1"/>
</dbReference>
<proteinExistence type="predicted"/>
<evidence type="ECO:0000259" key="1">
    <source>
        <dbReference type="PROSITE" id="PS51819"/>
    </source>
</evidence>
<gene>
    <name evidence="2" type="ORF">AF332_26985</name>
</gene>
<comment type="caution">
    <text evidence="2">The sequence shown here is derived from an EMBL/GenBank/DDBJ whole genome shotgun (WGS) entry which is preliminary data.</text>
</comment>
<dbReference type="PROSITE" id="PS51819">
    <property type="entry name" value="VOC"/>
    <property type="match status" value="1"/>
</dbReference>
<dbReference type="STRING" id="1459.AF332_26985"/>
<dbReference type="OrthoDB" id="375220at2"/>